<proteinExistence type="inferred from homology"/>
<dbReference type="PROSITE" id="PS51808">
    <property type="entry name" value="CHCH"/>
    <property type="match status" value="1"/>
</dbReference>
<evidence type="ECO:0000256" key="5">
    <source>
        <dbReference type="ARBA" id="ARBA00018677"/>
    </source>
</evidence>
<dbReference type="OrthoDB" id="268414at2759"/>
<gene>
    <name evidence="13" type="ORF">KFE25_001297</name>
</gene>
<keyword evidence="12" id="KW-1015">Disulfide bond</keyword>
<evidence type="ECO:0000256" key="2">
    <source>
        <dbReference type="ARBA" id="ARBA00004569"/>
    </source>
</evidence>
<dbReference type="Pfam" id="PF05676">
    <property type="entry name" value="NDUF_B7"/>
    <property type="match status" value="1"/>
</dbReference>
<dbReference type="AlphaFoldDB" id="A0A8J6C661"/>
<dbReference type="GO" id="GO:0005743">
    <property type="term" value="C:mitochondrial inner membrane"/>
    <property type="evidence" value="ECO:0007669"/>
    <property type="project" value="UniProtKB-SubCell"/>
</dbReference>
<evidence type="ECO:0000256" key="7">
    <source>
        <dbReference type="ARBA" id="ARBA00022660"/>
    </source>
</evidence>
<evidence type="ECO:0000256" key="11">
    <source>
        <dbReference type="ARBA" id="ARBA00023136"/>
    </source>
</evidence>
<evidence type="ECO:0000256" key="8">
    <source>
        <dbReference type="ARBA" id="ARBA00022792"/>
    </source>
</evidence>
<dbReference type="PANTHER" id="PTHR20900:SF0">
    <property type="entry name" value="NADH DEHYDROGENASE [UBIQUINONE] 1 BETA SUBCOMPLEX SUBUNIT 7"/>
    <property type="match status" value="1"/>
</dbReference>
<keyword evidence="11" id="KW-0472">Membrane</keyword>
<accession>A0A8J6C661</accession>
<dbReference type="GO" id="GO:0005758">
    <property type="term" value="C:mitochondrial intermembrane space"/>
    <property type="evidence" value="ECO:0007669"/>
    <property type="project" value="UniProtKB-SubCell"/>
</dbReference>
<dbReference type="OMA" id="HELHAYN"/>
<sequence>MVFEPREGPTAELQAIRAEMGAPMAEPVSYVSRQEMHDAKVPLDYRDYCAHLLIPLNRCRQQELYLPWKCETLRNAYEKCQHNDYVRRRALKKAEEGA</sequence>
<evidence type="ECO:0000313" key="13">
    <source>
        <dbReference type="EMBL" id="KAG8461679.1"/>
    </source>
</evidence>
<comment type="similarity">
    <text evidence="4">Belongs to the complex I NDUFB7 subunit family.</text>
</comment>
<evidence type="ECO:0000256" key="4">
    <source>
        <dbReference type="ARBA" id="ARBA00008006"/>
    </source>
</evidence>
<evidence type="ECO:0000256" key="6">
    <source>
        <dbReference type="ARBA" id="ARBA00022448"/>
    </source>
</evidence>
<keyword evidence="14" id="KW-1185">Reference proteome</keyword>
<comment type="subcellular location">
    <subcellularLocation>
        <location evidence="3">Mitochondrion inner membrane</location>
        <topology evidence="3">Peripheral membrane protein</topology>
    </subcellularLocation>
    <subcellularLocation>
        <location evidence="2">Mitochondrion intermembrane space</location>
    </subcellularLocation>
</comment>
<keyword evidence="6" id="KW-0813">Transport</keyword>
<evidence type="ECO:0000256" key="1">
    <source>
        <dbReference type="ARBA" id="ARBA00003195"/>
    </source>
</evidence>
<dbReference type="PANTHER" id="PTHR20900">
    <property type="entry name" value="NADH:UBIQUINONE OXIDOREDUCTASE B18-LIKE SUBUNIT"/>
    <property type="match status" value="1"/>
</dbReference>
<keyword evidence="9" id="KW-0249">Electron transport</keyword>
<dbReference type="EMBL" id="JAGTXO010000024">
    <property type="protein sequence ID" value="KAG8461679.1"/>
    <property type="molecule type" value="Genomic_DNA"/>
</dbReference>
<reference evidence="13" key="1">
    <citation type="submission" date="2021-05" db="EMBL/GenBank/DDBJ databases">
        <title>The genome of the haptophyte Pavlova lutheri (Diacronema luteri, Pavlovales) - a model for lipid biosynthesis in eukaryotic algae.</title>
        <authorList>
            <person name="Hulatt C.J."/>
            <person name="Posewitz M.C."/>
        </authorList>
    </citation>
    <scope>NUCLEOTIDE SEQUENCE</scope>
    <source>
        <strain evidence="13">NIVA-4/92</strain>
    </source>
</reference>
<keyword evidence="8" id="KW-0999">Mitochondrion inner membrane</keyword>
<comment type="function">
    <text evidence="1">Accessory subunit of the mitochondrial membrane respiratory chain NADH dehydrogenase (Complex I), that is believed not to be involved in catalysis. Complex I functions in the transfer of electrons from NADH to the respiratory chain. The immediate electron acceptor for the enzyme is believed to be ubiquinone.</text>
</comment>
<dbReference type="InterPro" id="IPR008698">
    <property type="entry name" value="NDUB7"/>
</dbReference>
<comment type="caution">
    <text evidence="13">The sequence shown here is derived from an EMBL/GenBank/DDBJ whole genome shotgun (WGS) entry which is preliminary data.</text>
</comment>
<evidence type="ECO:0000256" key="3">
    <source>
        <dbReference type="ARBA" id="ARBA00004637"/>
    </source>
</evidence>
<evidence type="ECO:0000256" key="10">
    <source>
        <dbReference type="ARBA" id="ARBA00023128"/>
    </source>
</evidence>
<evidence type="ECO:0000256" key="9">
    <source>
        <dbReference type="ARBA" id="ARBA00022982"/>
    </source>
</evidence>
<name>A0A8J6C661_DIALT</name>
<evidence type="ECO:0000256" key="12">
    <source>
        <dbReference type="ARBA" id="ARBA00023157"/>
    </source>
</evidence>
<evidence type="ECO:0000313" key="14">
    <source>
        <dbReference type="Proteomes" id="UP000751190"/>
    </source>
</evidence>
<organism evidence="13 14">
    <name type="scientific">Diacronema lutheri</name>
    <name type="common">Unicellular marine alga</name>
    <name type="synonym">Monochrysis lutheri</name>
    <dbReference type="NCBI Taxonomy" id="2081491"/>
    <lineage>
        <taxon>Eukaryota</taxon>
        <taxon>Haptista</taxon>
        <taxon>Haptophyta</taxon>
        <taxon>Pavlovophyceae</taxon>
        <taxon>Pavlovales</taxon>
        <taxon>Pavlovaceae</taxon>
        <taxon>Diacronema</taxon>
    </lineage>
</organism>
<keyword evidence="7" id="KW-0679">Respiratory chain</keyword>
<keyword evidence="10" id="KW-0496">Mitochondrion</keyword>
<dbReference type="Proteomes" id="UP000751190">
    <property type="component" value="Unassembled WGS sequence"/>
</dbReference>
<protein>
    <recommendedName>
        <fullName evidence="5">NADH dehydrogenase [ubiquinone] 1 beta subcomplex subunit 7</fullName>
    </recommendedName>
</protein>